<gene>
    <name evidence="2" type="ORF">L3Y34_017421</name>
    <name evidence="3" type="ORF">L3Y34_017423</name>
</gene>
<proteinExistence type="predicted"/>
<protein>
    <recommendedName>
        <fullName evidence="1">Zer-1-like leucine-rich repeats region domain-containing protein</fullName>
    </recommendedName>
</protein>
<dbReference type="InterPro" id="IPR051341">
    <property type="entry name" value="Zyg-11_UBL_adapter"/>
</dbReference>
<dbReference type="Pfam" id="PF25013">
    <property type="entry name" value="LRR_Zer-1"/>
    <property type="match status" value="1"/>
</dbReference>
<reference evidence="2 4" key="1">
    <citation type="submission" date="2022-05" db="EMBL/GenBank/DDBJ databases">
        <title>Chromosome-level reference genomes for two strains of Caenorhabditis briggsae: an improved platform for comparative genomics.</title>
        <authorList>
            <person name="Stevens L."/>
            <person name="Andersen E.C."/>
        </authorList>
    </citation>
    <scope>NUCLEOTIDE SEQUENCE [LARGE SCALE GENOMIC DNA]</scope>
    <source>
        <strain evidence="2">QX1410_ONT</strain>
        <tissue evidence="2">Whole-organism</tissue>
    </source>
</reference>
<evidence type="ECO:0000313" key="3">
    <source>
        <dbReference type="EMBL" id="ULU04641.1"/>
    </source>
</evidence>
<name>A0AAE9DHE2_CAEBR</name>
<sequence length="383" mass="43878">MLFPTLFQLAAKSVAKQIHNEEIPLDFNLGSTASNEVVRQLLKLDPKNIEKLKTHKKQLSRLKELDLSQCKIDVEGILNLKDFKLNSLEFGDLYHLKAEFPHPTNPHQIDIVSLLERAVDTDSREMMVQFGFSGGYEEFESGWEEKISKLFPSLQSIKIIFSIFSNLSNLCNSFPNLRTLDISFVSDLSTLEGIKNLKHLQKLVMRNAELEEIHGYKELAELKNLRYLDVSGCDDDPEININVIGSLLAAEVRMQNLEFLDCSMTFFVDHELKEFVEHHPKLKTVVAIFSRCNNSYIPTIDLLNYNSPHSTIKSLEYAITNDRDELAEDCIRFIAEKLNTNNDQLNDSEIKGLLNALCYVLRESKNKMVYLAIQCFAKSGFFE</sequence>
<dbReference type="InterPro" id="IPR032675">
    <property type="entry name" value="LRR_dom_sf"/>
</dbReference>
<dbReference type="EMBL" id="CP090892">
    <property type="protein sequence ID" value="ULU04641.1"/>
    <property type="molecule type" value="Genomic_DNA"/>
</dbReference>
<dbReference type="PANTHER" id="PTHR12904">
    <property type="match status" value="1"/>
</dbReference>
<evidence type="ECO:0000313" key="4">
    <source>
        <dbReference type="Proteomes" id="UP000827892"/>
    </source>
</evidence>
<accession>A0AAE9DHE2</accession>
<organism evidence="2 4">
    <name type="scientific">Caenorhabditis briggsae</name>
    <dbReference type="NCBI Taxonomy" id="6238"/>
    <lineage>
        <taxon>Eukaryota</taxon>
        <taxon>Metazoa</taxon>
        <taxon>Ecdysozoa</taxon>
        <taxon>Nematoda</taxon>
        <taxon>Chromadorea</taxon>
        <taxon>Rhabditida</taxon>
        <taxon>Rhabditina</taxon>
        <taxon>Rhabditomorpha</taxon>
        <taxon>Rhabditoidea</taxon>
        <taxon>Rhabditidae</taxon>
        <taxon>Peloderinae</taxon>
        <taxon>Caenorhabditis</taxon>
    </lineage>
</organism>
<evidence type="ECO:0000313" key="2">
    <source>
        <dbReference type="EMBL" id="ULU04639.1"/>
    </source>
</evidence>
<dbReference type="FunFam" id="3.80.10.10:FF:002120">
    <property type="entry name" value="Protein CBG11130"/>
    <property type="match status" value="1"/>
</dbReference>
<dbReference type="Proteomes" id="UP000827892">
    <property type="component" value="Chromosome II"/>
</dbReference>
<dbReference type="Gene3D" id="3.80.10.10">
    <property type="entry name" value="Ribonuclease Inhibitor"/>
    <property type="match status" value="1"/>
</dbReference>
<dbReference type="PANTHER" id="PTHR12904:SF28">
    <property type="entry name" value="ATP SYNTHASE SUBUNIT ALPHA-RELATED"/>
    <property type="match status" value="1"/>
</dbReference>
<evidence type="ECO:0000259" key="1">
    <source>
        <dbReference type="Pfam" id="PF25013"/>
    </source>
</evidence>
<feature type="domain" description="Zer-1-like leucine-rich repeats region" evidence="1">
    <location>
        <begin position="170"/>
        <end position="273"/>
    </location>
</feature>
<dbReference type="SUPFAM" id="SSF52047">
    <property type="entry name" value="RNI-like"/>
    <property type="match status" value="1"/>
</dbReference>
<dbReference type="AlphaFoldDB" id="A0AAE9DHE2"/>
<dbReference type="EMBL" id="CP090892">
    <property type="protein sequence ID" value="ULU04639.1"/>
    <property type="molecule type" value="Genomic_DNA"/>
</dbReference>
<dbReference type="InterPro" id="IPR056845">
    <property type="entry name" value="LRR_Zer-1"/>
</dbReference>